<name>A0A0A9I264_ARUDO</name>
<keyword evidence="1" id="KW-0812">Transmembrane</keyword>
<reference evidence="2" key="2">
    <citation type="journal article" date="2015" name="Data Brief">
        <title>Shoot transcriptome of the giant reed, Arundo donax.</title>
        <authorList>
            <person name="Barrero R.A."/>
            <person name="Guerrero F.D."/>
            <person name="Moolhuijzen P."/>
            <person name="Goolsby J.A."/>
            <person name="Tidwell J."/>
            <person name="Bellgard S.E."/>
            <person name="Bellgard M.I."/>
        </authorList>
    </citation>
    <scope>NUCLEOTIDE SEQUENCE</scope>
    <source>
        <tissue evidence="2">Shoot tissue taken approximately 20 cm above the soil surface</tissue>
    </source>
</reference>
<evidence type="ECO:0000313" key="2">
    <source>
        <dbReference type="EMBL" id="JAE39268.1"/>
    </source>
</evidence>
<proteinExistence type="predicted"/>
<keyword evidence="1" id="KW-0472">Membrane</keyword>
<protein>
    <submittedName>
        <fullName evidence="2">Uncharacterized protein</fullName>
    </submittedName>
</protein>
<keyword evidence="1" id="KW-1133">Transmembrane helix</keyword>
<accession>A0A0A9I264</accession>
<feature type="transmembrane region" description="Helical" evidence="1">
    <location>
        <begin position="6"/>
        <end position="26"/>
    </location>
</feature>
<organism evidence="2">
    <name type="scientific">Arundo donax</name>
    <name type="common">Giant reed</name>
    <name type="synonym">Donax arundinaceus</name>
    <dbReference type="NCBI Taxonomy" id="35708"/>
    <lineage>
        <taxon>Eukaryota</taxon>
        <taxon>Viridiplantae</taxon>
        <taxon>Streptophyta</taxon>
        <taxon>Embryophyta</taxon>
        <taxon>Tracheophyta</taxon>
        <taxon>Spermatophyta</taxon>
        <taxon>Magnoliopsida</taxon>
        <taxon>Liliopsida</taxon>
        <taxon>Poales</taxon>
        <taxon>Poaceae</taxon>
        <taxon>PACMAD clade</taxon>
        <taxon>Arundinoideae</taxon>
        <taxon>Arundineae</taxon>
        <taxon>Arundo</taxon>
    </lineage>
</organism>
<reference evidence="2" key="1">
    <citation type="submission" date="2014-09" db="EMBL/GenBank/DDBJ databases">
        <authorList>
            <person name="Magalhaes I.L.F."/>
            <person name="Oliveira U."/>
            <person name="Santos F.R."/>
            <person name="Vidigal T.H.D.A."/>
            <person name="Brescovit A.D."/>
            <person name="Santos A.J."/>
        </authorList>
    </citation>
    <scope>NUCLEOTIDE SEQUENCE</scope>
    <source>
        <tissue evidence="2">Shoot tissue taken approximately 20 cm above the soil surface</tissue>
    </source>
</reference>
<evidence type="ECO:0000256" key="1">
    <source>
        <dbReference type="SAM" id="Phobius"/>
    </source>
</evidence>
<dbReference type="AlphaFoldDB" id="A0A0A9I264"/>
<dbReference type="EMBL" id="GBRH01158628">
    <property type="protein sequence ID" value="JAE39268.1"/>
    <property type="molecule type" value="Transcribed_RNA"/>
</dbReference>
<sequence length="29" mass="3322">MGAVCVFVDLILCWLVVTFHPFHSVFPIM</sequence>